<name>A0AAD7F157_9AGAR</name>
<reference evidence="1" key="1">
    <citation type="submission" date="2023-03" db="EMBL/GenBank/DDBJ databases">
        <title>Massive genome expansion in bonnet fungi (Mycena s.s.) driven by repeated elements and novel gene families across ecological guilds.</title>
        <authorList>
            <consortium name="Lawrence Berkeley National Laboratory"/>
            <person name="Harder C.B."/>
            <person name="Miyauchi S."/>
            <person name="Viragh M."/>
            <person name="Kuo A."/>
            <person name="Thoen E."/>
            <person name="Andreopoulos B."/>
            <person name="Lu D."/>
            <person name="Skrede I."/>
            <person name="Drula E."/>
            <person name="Henrissat B."/>
            <person name="Morin E."/>
            <person name="Kohler A."/>
            <person name="Barry K."/>
            <person name="LaButti K."/>
            <person name="Morin E."/>
            <person name="Salamov A."/>
            <person name="Lipzen A."/>
            <person name="Mereny Z."/>
            <person name="Hegedus B."/>
            <person name="Baldrian P."/>
            <person name="Stursova M."/>
            <person name="Weitz H."/>
            <person name="Taylor A."/>
            <person name="Grigoriev I.V."/>
            <person name="Nagy L.G."/>
            <person name="Martin F."/>
            <person name="Kauserud H."/>
        </authorList>
    </citation>
    <scope>NUCLEOTIDE SEQUENCE</scope>
    <source>
        <strain evidence="1">CBHHK002</strain>
    </source>
</reference>
<dbReference type="EMBL" id="JARIHO010000003">
    <property type="protein sequence ID" value="KAJ7363891.1"/>
    <property type="molecule type" value="Genomic_DNA"/>
</dbReference>
<organism evidence="1 2">
    <name type="scientific">Mycena albidolilacea</name>
    <dbReference type="NCBI Taxonomy" id="1033008"/>
    <lineage>
        <taxon>Eukaryota</taxon>
        <taxon>Fungi</taxon>
        <taxon>Dikarya</taxon>
        <taxon>Basidiomycota</taxon>
        <taxon>Agaricomycotina</taxon>
        <taxon>Agaricomycetes</taxon>
        <taxon>Agaricomycetidae</taxon>
        <taxon>Agaricales</taxon>
        <taxon>Marasmiineae</taxon>
        <taxon>Mycenaceae</taxon>
        <taxon>Mycena</taxon>
    </lineage>
</organism>
<evidence type="ECO:0000313" key="1">
    <source>
        <dbReference type="EMBL" id="KAJ7363891.1"/>
    </source>
</evidence>
<sequence length="114" mass="12516">MTGSGRRGCSGGPALYNHRPDIASVVRVSNDGRRALQNSVPMDRVPQMAPAHFQEDLATNAALDGADFDYSMGDTSLAAEEQGPENDGISVRIKAKWYLNSVRVALFFFFNREH</sequence>
<proteinExistence type="predicted"/>
<comment type="caution">
    <text evidence="1">The sequence shown here is derived from an EMBL/GenBank/DDBJ whole genome shotgun (WGS) entry which is preliminary data.</text>
</comment>
<evidence type="ECO:0000313" key="2">
    <source>
        <dbReference type="Proteomes" id="UP001218218"/>
    </source>
</evidence>
<accession>A0AAD7F157</accession>
<keyword evidence="2" id="KW-1185">Reference proteome</keyword>
<protein>
    <submittedName>
        <fullName evidence="1">Uncharacterized protein</fullName>
    </submittedName>
</protein>
<dbReference type="Proteomes" id="UP001218218">
    <property type="component" value="Unassembled WGS sequence"/>
</dbReference>
<gene>
    <name evidence="1" type="ORF">DFH08DRAFT_798353</name>
</gene>
<dbReference type="AlphaFoldDB" id="A0AAD7F157"/>